<sequence>MNEAAGRGLIQELNQRLPGREPGELLAYVAAQLSASIRLITPLGRTQPAFKFCLDDCEVLSLLQQKSLNSLVRTSQFPVSWVVSSVGAFYDSTETFLGQQPLTDADRRVISLDDRGDEDFRELCQAVVSLRLLFSVSESVRTAHANKALADFFPLDARLGRRGVNDMMAVIAQRSASPMPKLLVSIAERFQALAKGAFGIVGAPSKSRPLPLYQTYLLLLWQGREDSFKVTFDAQDEAKLTAYESSYNTPAFQAWIRRKQRAALLHFAAALGFRRLPLGGAAAVVSLADGSIRDFLEILGEIYAAYAKDHRFDIRSTESLERFASSRTQIGWDTQTTGIYNASEAYIDGVSGRAERTADAVLRLLDGLGQLTSLLQSDPSDPTVLGRAERGIFSIRFSSPTRNYIGDAAPSREQAVWKAIRQAEIAGYIRTTEARSSDASKTTGEPDHHGRTISFRLHRRFAPHFRFSYRGAYEVVTIAATDLWALCDERVPVDAKAWATDMANRTPLSGLGQLPLQFYSDDPDA</sequence>
<dbReference type="AlphaFoldDB" id="A0A7X6BNK5"/>
<organism evidence="1 2">
    <name type="scientific">Brevundimonas alba</name>
    <dbReference type="NCBI Taxonomy" id="74314"/>
    <lineage>
        <taxon>Bacteria</taxon>
        <taxon>Pseudomonadati</taxon>
        <taxon>Pseudomonadota</taxon>
        <taxon>Alphaproteobacteria</taxon>
        <taxon>Caulobacterales</taxon>
        <taxon>Caulobacteraceae</taxon>
        <taxon>Brevundimonas</taxon>
    </lineage>
</organism>
<dbReference type="Pfam" id="PF24389">
    <property type="entry name" value="ORC-CDC6-like"/>
    <property type="match status" value="1"/>
</dbReference>
<evidence type="ECO:0000313" key="2">
    <source>
        <dbReference type="Proteomes" id="UP000587415"/>
    </source>
</evidence>
<gene>
    <name evidence="1" type="ORF">GGQ87_000824</name>
</gene>
<evidence type="ECO:0000313" key="1">
    <source>
        <dbReference type="EMBL" id="NJC40566.1"/>
    </source>
</evidence>
<accession>A0A7X6BNK5</accession>
<name>A0A7X6BNK5_9CAUL</name>
<keyword evidence="2" id="KW-1185">Reference proteome</keyword>
<reference evidence="1 2" key="1">
    <citation type="submission" date="2020-03" db="EMBL/GenBank/DDBJ databases">
        <title>Genomic Encyclopedia of Type Strains, Phase IV (KMG-IV): sequencing the most valuable type-strain genomes for metagenomic binning, comparative biology and taxonomic classification.</title>
        <authorList>
            <person name="Goeker M."/>
        </authorList>
    </citation>
    <scope>NUCLEOTIDE SEQUENCE [LARGE SCALE GENOMIC DNA]</scope>
    <source>
        <strain evidence="1 2">DSM 4736</strain>
    </source>
</reference>
<dbReference type="EMBL" id="JAATJM010000001">
    <property type="protein sequence ID" value="NJC40566.1"/>
    <property type="molecule type" value="Genomic_DNA"/>
</dbReference>
<dbReference type="InterPro" id="IPR056955">
    <property type="entry name" value="ORC-CDC6-like"/>
</dbReference>
<comment type="caution">
    <text evidence="1">The sequence shown here is derived from an EMBL/GenBank/DDBJ whole genome shotgun (WGS) entry which is preliminary data.</text>
</comment>
<dbReference type="Proteomes" id="UP000587415">
    <property type="component" value="Unassembled WGS sequence"/>
</dbReference>
<protein>
    <submittedName>
        <fullName evidence="1">Uncharacterized protein</fullName>
    </submittedName>
</protein>
<proteinExistence type="predicted"/>